<dbReference type="GO" id="GO:0004674">
    <property type="term" value="F:protein serine/threonine kinase activity"/>
    <property type="evidence" value="ECO:0007669"/>
    <property type="project" value="TreeGrafter"/>
</dbReference>
<dbReference type="NCBIfam" id="TIGR03071">
    <property type="entry name" value="couple_hipA"/>
    <property type="match status" value="1"/>
</dbReference>
<evidence type="ECO:0000313" key="7">
    <source>
        <dbReference type="Proteomes" id="UP001151081"/>
    </source>
</evidence>
<dbReference type="Pfam" id="PF13657">
    <property type="entry name" value="Couple_hipA"/>
    <property type="match status" value="1"/>
</dbReference>
<comment type="caution">
    <text evidence="6">The sequence shown here is derived from an EMBL/GenBank/DDBJ whole genome shotgun (WGS) entry which is preliminary data.</text>
</comment>
<dbReference type="PANTHER" id="PTHR37419:SF1">
    <property type="entry name" value="SERINE_THREONINE-PROTEIN KINASE TOXIN HIPA"/>
    <property type="match status" value="1"/>
</dbReference>
<sequence length="400" mass="45376">MRLDVLLHDTVVGTLTLHHGNKTTFRFEPSYLAMADRPVLGRWFEDHLDEHWEYFYPQSRLPPFFQNYLPEEGSALRTLIARRAGVKPHRELELLSVLGEDLPGAIVVRSDDVASGAESGDDRPADAALDDSAPLRFSLAGIQLKFSVMRNDDRFTLPASGKGGHWIVKLPDNRFPFVPLNEHAMLTWAKACGIDVPEFELTSVADLEGLPPELSFREPYALAIRRYDRTPTGRIHQEDFAQVLDVTPAEKYERWSYNNLARVIRSVCGEQDAAEFIRRLVFTLLSGNSDAHLKNWSLVYPDGRRARLSPAYDLVCTVAYPGTDPRFALNLSRTKHYTDVTTNHFERLAAKSGMDPENARTLVESSAATIRDRFRTLRDELGLTRETLETLDLHLSKMRL</sequence>
<keyword evidence="3" id="KW-0418">Kinase</keyword>
<dbReference type="EMBL" id="JAGTJJ010000006">
    <property type="protein sequence ID" value="MDC3982005.1"/>
    <property type="molecule type" value="Genomic_DNA"/>
</dbReference>
<keyword evidence="7" id="KW-1185">Reference proteome</keyword>
<evidence type="ECO:0000256" key="3">
    <source>
        <dbReference type="ARBA" id="ARBA00022777"/>
    </source>
</evidence>
<dbReference type="RefSeq" id="WP_272418772.1">
    <property type="nucleotide sequence ID" value="NZ_JAGTJJ010000006.1"/>
</dbReference>
<organism evidence="6 7">
    <name type="scientific">Polyangium jinanense</name>
    <dbReference type="NCBI Taxonomy" id="2829994"/>
    <lineage>
        <taxon>Bacteria</taxon>
        <taxon>Pseudomonadati</taxon>
        <taxon>Myxococcota</taxon>
        <taxon>Polyangia</taxon>
        <taxon>Polyangiales</taxon>
        <taxon>Polyangiaceae</taxon>
        <taxon>Polyangium</taxon>
    </lineage>
</organism>
<dbReference type="InterPro" id="IPR017508">
    <property type="entry name" value="HipA_N1"/>
</dbReference>
<evidence type="ECO:0000256" key="1">
    <source>
        <dbReference type="ARBA" id="ARBA00010164"/>
    </source>
</evidence>
<comment type="similarity">
    <text evidence="1">Belongs to the HipA Ser/Thr kinase family.</text>
</comment>
<evidence type="ECO:0000259" key="5">
    <source>
        <dbReference type="Pfam" id="PF13657"/>
    </source>
</evidence>
<protein>
    <submittedName>
        <fullName evidence="6">HipA domain-containing protein</fullName>
    </submittedName>
</protein>
<dbReference type="PANTHER" id="PTHR37419">
    <property type="entry name" value="SERINE/THREONINE-PROTEIN KINASE TOXIN HIPA"/>
    <property type="match status" value="1"/>
</dbReference>
<evidence type="ECO:0000259" key="4">
    <source>
        <dbReference type="Pfam" id="PF07804"/>
    </source>
</evidence>
<dbReference type="InterPro" id="IPR012893">
    <property type="entry name" value="HipA-like_C"/>
</dbReference>
<feature type="domain" description="HipA-like C-terminal" evidence="4">
    <location>
        <begin position="137"/>
        <end position="371"/>
    </location>
</feature>
<proteinExistence type="inferred from homology"/>
<dbReference type="InterPro" id="IPR052028">
    <property type="entry name" value="HipA_Ser/Thr_kinase"/>
</dbReference>
<dbReference type="Proteomes" id="UP001151081">
    <property type="component" value="Unassembled WGS sequence"/>
</dbReference>
<accession>A0A9X3X3U8</accession>
<dbReference type="AlphaFoldDB" id="A0A9X3X3U8"/>
<dbReference type="Gene3D" id="1.10.1070.20">
    <property type="match status" value="1"/>
</dbReference>
<evidence type="ECO:0000256" key="2">
    <source>
        <dbReference type="ARBA" id="ARBA00022679"/>
    </source>
</evidence>
<gene>
    <name evidence="6" type="ORF">KEG57_15920</name>
</gene>
<reference evidence="6 7" key="1">
    <citation type="submission" date="2021-04" db="EMBL/GenBank/DDBJ databases">
        <title>Genome analysis of Polyangium sp.</title>
        <authorList>
            <person name="Li Y."/>
            <person name="Wang J."/>
        </authorList>
    </citation>
    <scope>NUCLEOTIDE SEQUENCE [LARGE SCALE GENOMIC DNA]</scope>
    <source>
        <strain evidence="6 7">SDU14</strain>
    </source>
</reference>
<feature type="domain" description="HipA N-terminal subdomain 1" evidence="5">
    <location>
        <begin position="3"/>
        <end position="108"/>
    </location>
</feature>
<evidence type="ECO:0000313" key="6">
    <source>
        <dbReference type="EMBL" id="MDC3982005.1"/>
    </source>
</evidence>
<dbReference type="Pfam" id="PF07804">
    <property type="entry name" value="HipA_C"/>
    <property type="match status" value="1"/>
</dbReference>
<name>A0A9X3X3U8_9BACT</name>
<dbReference type="GO" id="GO:0005829">
    <property type="term" value="C:cytosol"/>
    <property type="evidence" value="ECO:0007669"/>
    <property type="project" value="TreeGrafter"/>
</dbReference>
<keyword evidence="2" id="KW-0808">Transferase</keyword>